<sequence length="74" mass="8624">MKANDIVIKECELLNTKIYNPEFDSIKSMPCTMVLRLMDTEEYGCDYCGALNLVLELFPEIDRAELEKELDRFV</sequence>
<organism evidence="1">
    <name type="scientific">Myoviridae sp. ctXwe21</name>
    <dbReference type="NCBI Taxonomy" id="2825123"/>
    <lineage>
        <taxon>Viruses</taxon>
        <taxon>Duplodnaviria</taxon>
        <taxon>Heunggongvirae</taxon>
        <taxon>Uroviricota</taxon>
        <taxon>Caudoviricetes</taxon>
    </lineage>
</organism>
<proteinExistence type="predicted"/>
<evidence type="ECO:0000313" key="1">
    <source>
        <dbReference type="EMBL" id="DAE11837.1"/>
    </source>
</evidence>
<dbReference type="EMBL" id="BK015537">
    <property type="protein sequence ID" value="DAE11837.1"/>
    <property type="molecule type" value="Genomic_DNA"/>
</dbReference>
<accession>A0A8S5PZL2</accession>
<reference evidence="1" key="1">
    <citation type="journal article" date="2021" name="Proc. Natl. Acad. Sci. U.S.A.">
        <title>A Catalog of Tens of Thousands of Viruses from Human Metagenomes Reveals Hidden Associations with Chronic Diseases.</title>
        <authorList>
            <person name="Tisza M.J."/>
            <person name="Buck C.B."/>
        </authorList>
    </citation>
    <scope>NUCLEOTIDE SEQUENCE</scope>
    <source>
        <strain evidence="1">CtXwe21</strain>
    </source>
</reference>
<name>A0A8S5PZL2_9CAUD</name>
<protein>
    <submittedName>
        <fullName evidence="1">Ubiquitin-binding protein-like protein</fullName>
    </submittedName>
</protein>